<keyword evidence="4" id="KW-0732">Signal</keyword>
<feature type="domain" description="Spore germination protein N-terminal" evidence="9">
    <location>
        <begin position="22"/>
        <end position="188"/>
    </location>
</feature>
<dbReference type="RefSeq" id="WP_269879838.1">
    <property type="nucleotide sequence ID" value="NZ_JAQAGZ010000002.1"/>
</dbReference>
<comment type="caution">
    <text evidence="10">The sequence shown here is derived from an EMBL/GenBank/DDBJ whole genome shotgun (WGS) entry which is preliminary data.</text>
</comment>
<dbReference type="PANTHER" id="PTHR35789:SF1">
    <property type="entry name" value="SPORE GERMINATION PROTEIN B3"/>
    <property type="match status" value="1"/>
</dbReference>
<proteinExistence type="inferred from homology"/>
<organism evidence="10 11">
    <name type="scientific">Paenibacillus gyeongsangnamensis</name>
    <dbReference type="NCBI Taxonomy" id="3388067"/>
    <lineage>
        <taxon>Bacteria</taxon>
        <taxon>Bacillati</taxon>
        <taxon>Bacillota</taxon>
        <taxon>Bacilli</taxon>
        <taxon>Bacillales</taxon>
        <taxon>Paenibacillaceae</taxon>
        <taxon>Paenibacillus</taxon>
    </lineage>
</organism>
<reference evidence="10 11" key="1">
    <citation type="submission" date="2022-12" db="EMBL/GenBank/DDBJ databases">
        <title>Draft genome sequence of Paenibacillus sp. dW9.</title>
        <authorList>
            <person name="Choi E.-W."/>
            <person name="Kim D.-U."/>
        </authorList>
    </citation>
    <scope>NUCLEOTIDE SEQUENCE [LARGE SCALE GENOMIC DNA]</scope>
    <source>
        <strain evidence="11">dW9</strain>
    </source>
</reference>
<dbReference type="InterPro" id="IPR057336">
    <property type="entry name" value="GerAC_N"/>
</dbReference>
<feature type="domain" description="Spore germination GerAC-like C-terminal" evidence="8">
    <location>
        <begin position="195"/>
        <end position="364"/>
    </location>
</feature>
<comment type="subcellular location">
    <subcellularLocation>
        <location evidence="1">Membrane</location>
        <topology evidence="1">Lipid-anchor</topology>
    </subcellularLocation>
</comment>
<protein>
    <submittedName>
        <fullName evidence="10">Ger(X)C family spore germination protein</fullName>
    </submittedName>
</protein>
<keyword evidence="7" id="KW-0449">Lipoprotein</keyword>
<evidence type="ECO:0000256" key="4">
    <source>
        <dbReference type="ARBA" id="ARBA00022729"/>
    </source>
</evidence>
<keyword evidence="3" id="KW-0309">Germination</keyword>
<dbReference type="Gene3D" id="3.30.300.210">
    <property type="entry name" value="Nutrient germinant receptor protein C, domain 3"/>
    <property type="match status" value="1"/>
</dbReference>
<accession>A0ABT4Q3J2</accession>
<dbReference type="PROSITE" id="PS51257">
    <property type="entry name" value="PROKAR_LIPOPROTEIN"/>
    <property type="match status" value="1"/>
</dbReference>
<evidence type="ECO:0000259" key="9">
    <source>
        <dbReference type="Pfam" id="PF25198"/>
    </source>
</evidence>
<evidence type="ECO:0000256" key="1">
    <source>
        <dbReference type="ARBA" id="ARBA00004635"/>
    </source>
</evidence>
<evidence type="ECO:0000313" key="10">
    <source>
        <dbReference type="EMBL" id="MCZ8511443.1"/>
    </source>
</evidence>
<evidence type="ECO:0000313" key="11">
    <source>
        <dbReference type="Proteomes" id="UP001527882"/>
    </source>
</evidence>
<dbReference type="Pfam" id="PF05504">
    <property type="entry name" value="Spore_GerAC"/>
    <property type="match status" value="1"/>
</dbReference>
<evidence type="ECO:0000256" key="2">
    <source>
        <dbReference type="ARBA" id="ARBA00007886"/>
    </source>
</evidence>
<dbReference type="InterPro" id="IPR008844">
    <property type="entry name" value="Spore_GerAC-like"/>
</dbReference>
<dbReference type="NCBIfam" id="TIGR02887">
    <property type="entry name" value="spore_ger_x_C"/>
    <property type="match status" value="1"/>
</dbReference>
<dbReference type="Proteomes" id="UP001527882">
    <property type="component" value="Unassembled WGS sequence"/>
</dbReference>
<keyword evidence="6" id="KW-0564">Palmitate</keyword>
<evidence type="ECO:0000256" key="3">
    <source>
        <dbReference type="ARBA" id="ARBA00022544"/>
    </source>
</evidence>
<evidence type="ECO:0000256" key="6">
    <source>
        <dbReference type="ARBA" id="ARBA00023139"/>
    </source>
</evidence>
<evidence type="ECO:0000256" key="7">
    <source>
        <dbReference type="ARBA" id="ARBA00023288"/>
    </source>
</evidence>
<evidence type="ECO:0000259" key="8">
    <source>
        <dbReference type="Pfam" id="PF05504"/>
    </source>
</evidence>
<evidence type="ECO:0000256" key="5">
    <source>
        <dbReference type="ARBA" id="ARBA00023136"/>
    </source>
</evidence>
<dbReference type="PANTHER" id="PTHR35789">
    <property type="entry name" value="SPORE GERMINATION PROTEIN B3"/>
    <property type="match status" value="1"/>
</dbReference>
<comment type="similarity">
    <text evidence="2">Belongs to the GerABKC lipoprotein family.</text>
</comment>
<gene>
    <name evidence="10" type="ORF">O9H85_03120</name>
</gene>
<dbReference type="EMBL" id="JAQAGZ010000002">
    <property type="protein sequence ID" value="MCZ8511443.1"/>
    <property type="molecule type" value="Genomic_DNA"/>
</dbReference>
<sequence>MTFARRIMALVLTLSILSGCMDQINLEDVLIDLIIGYDMSKDEQLLVYTQAPQFSKEAKDKTIKYSVKALNFPEAESKFNSLPSGISSIRKVQIILISKRLAEHEQWHLFLDSLHREVRMDTNAKVILVDGSVSDLLHYTPRANPLLYLSTLLKTGETRHITPTTTIRNFHRQLTNLGITPFMPVVKLDKLVKITGTALFDKDGKYKGILSPEQSGLLNILLHETSGLSITLKALTEQTKENKTLSTRSLTFDILNNKAAIHTSFKNNHFAFEIPIKLNIEITHNTLSSHSNEKLEGRIANELQKEYSSIFKKLQKIHADPLGFGTYARSFEYKNWKKIQDHWVSEWEKAEVTVLPIIKIIHTGVIQ</sequence>
<keyword evidence="5" id="KW-0472">Membrane</keyword>
<dbReference type="InterPro" id="IPR046953">
    <property type="entry name" value="Spore_GerAC-like_C"/>
</dbReference>
<dbReference type="Pfam" id="PF25198">
    <property type="entry name" value="Spore_GerAC_N"/>
    <property type="match status" value="1"/>
</dbReference>
<keyword evidence="11" id="KW-1185">Reference proteome</keyword>
<name>A0ABT4Q3J2_9BACL</name>
<dbReference type="InterPro" id="IPR038501">
    <property type="entry name" value="Spore_GerAC_C_sf"/>
</dbReference>